<sequence>MSFRDEWLWSVMMVVAFFAGLGEVGSSRNGGEELLRITWNDLRVSDGALKKELENLGGENWRRMRRNGSRLIVVDQNGKGDVRTIQAAVDMVPQHNSKRVKIYIVPGIYREKVQVPASKPYISMIGDEEDPSRTVISWHDKASDRVGNGGFLGTSRTATLQVYADYFCASGITVENTVVATPGGEGMQAVAVNINGDRAVFYKCSFLGSQDTLLDDAGNHYFYRCYIQGMVDFICGNARSLYQECVINSLGSGAIAAQHRNSPGENTGYSFVNCRISGNGKTLLGRAWGEFSTVVYANCDIDNVILPWGWSDWSVPSRQTNSMFGEYGNRGPGARRDNRVPWSKSLSNEEAMQYMDTTFIQGQQWLKL</sequence>
<evidence type="ECO:0000256" key="9">
    <source>
        <dbReference type="ARBA" id="ARBA00023085"/>
    </source>
</evidence>
<dbReference type="PANTHER" id="PTHR31321:SF31">
    <property type="entry name" value="PECTINESTERASE QRT1"/>
    <property type="match status" value="1"/>
</dbReference>
<keyword evidence="6" id="KW-0964">Secreted</keyword>
<comment type="pathway">
    <text evidence="2">Glycan metabolism; pectin degradation; 2-dehydro-3-deoxy-D-gluconate from pectin: step 1/5.</text>
</comment>
<dbReference type="Proteomes" id="UP000249390">
    <property type="component" value="Unassembled WGS sequence"/>
</dbReference>
<evidence type="ECO:0000256" key="6">
    <source>
        <dbReference type="ARBA" id="ARBA00022525"/>
    </source>
</evidence>
<dbReference type="EC" id="3.1.1.11" evidence="4"/>
<evidence type="ECO:0000256" key="8">
    <source>
        <dbReference type="ARBA" id="ARBA00022801"/>
    </source>
</evidence>
<keyword evidence="5" id="KW-0134">Cell wall</keyword>
<dbReference type="GO" id="GO:0045490">
    <property type="term" value="P:pectin catabolic process"/>
    <property type="evidence" value="ECO:0007669"/>
    <property type="project" value="UniProtKB-UniPathway"/>
</dbReference>
<feature type="chain" id="PRO_5016298256" description="pectinesterase" evidence="11">
    <location>
        <begin position="27"/>
        <end position="368"/>
    </location>
</feature>
<evidence type="ECO:0000256" key="2">
    <source>
        <dbReference type="ARBA" id="ARBA00005184"/>
    </source>
</evidence>
<dbReference type="PANTHER" id="PTHR31321">
    <property type="entry name" value="ACYL-COA THIOESTER HYDROLASE YBHC-RELATED"/>
    <property type="match status" value="1"/>
</dbReference>
<evidence type="ECO:0000256" key="7">
    <source>
        <dbReference type="ARBA" id="ARBA00022729"/>
    </source>
</evidence>
<dbReference type="AlphaFoldDB" id="A0A328EB63"/>
<evidence type="ECO:0000256" key="4">
    <source>
        <dbReference type="ARBA" id="ARBA00013229"/>
    </source>
</evidence>
<gene>
    <name evidence="13" type="ORF">DM860_004399</name>
</gene>
<evidence type="ECO:0000256" key="1">
    <source>
        <dbReference type="ARBA" id="ARBA00004191"/>
    </source>
</evidence>
<dbReference type="Gene3D" id="2.160.20.10">
    <property type="entry name" value="Single-stranded right-handed beta-helix, Pectin lyase-like"/>
    <property type="match status" value="1"/>
</dbReference>
<evidence type="ECO:0000256" key="3">
    <source>
        <dbReference type="ARBA" id="ARBA00008891"/>
    </source>
</evidence>
<keyword evidence="8" id="KW-0378">Hydrolase</keyword>
<comment type="catalytic activity">
    <reaction evidence="10">
        <text>[(1-&gt;4)-alpha-D-galacturonosyl methyl ester](n) + n H2O = [(1-&gt;4)-alpha-D-galacturonosyl](n) + n methanol + n H(+)</text>
        <dbReference type="Rhea" id="RHEA:22380"/>
        <dbReference type="Rhea" id="RHEA-COMP:14570"/>
        <dbReference type="Rhea" id="RHEA-COMP:14573"/>
        <dbReference type="ChEBI" id="CHEBI:15377"/>
        <dbReference type="ChEBI" id="CHEBI:15378"/>
        <dbReference type="ChEBI" id="CHEBI:17790"/>
        <dbReference type="ChEBI" id="CHEBI:140522"/>
        <dbReference type="ChEBI" id="CHEBI:140523"/>
        <dbReference type="EC" id="3.1.1.11"/>
    </reaction>
</comment>
<evidence type="ECO:0000313" key="13">
    <source>
        <dbReference type="EMBL" id="RAL53928.1"/>
    </source>
</evidence>
<comment type="subcellular location">
    <subcellularLocation>
        <location evidence="1">Secreted</location>
        <location evidence="1">Cell wall</location>
    </subcellularLocation>
</comment>
<dbReference type="InterPro" id="IPR012334">
    <property type="entry name" value="Pectin_lyas_fold"/>
</dbReference>
<keyword evidence="14" id="KW-1185">Reference proteome</keyword>
<dbReference type="EMBL" id="NQVE01000015">
    <property type="protein sequence ID" value="RAL53928.1"/>
    <property type="molecule type" value="Genomic_DNA"/>
</dbReference>
<feature type="domain" description="Pectinesterase catalytic" evidence="12">
    <location>
        <begin position="72"/>
        <end position="362"/>
    </location>
</feature>
<evidence type="ECO:0000256" key="10">
    <source>
        <dbReference type="ARBA" id="ARBA00047928"/>
    </source>
</evidence>
<evidence type="ECO:0000313" key="14">
    <source>
        <dbReference type="Proteomes" id="UP000249390"/>
    </source>
</evidence>
<keyword evidence="9" id="KW-0063">Aspartyl esterase</keyword>
<dbReference type="Pfam" id="PF01095">
    <property type="entry name" value="Pectinesterase"/>
    <property type="match status" value="1"/>
</dbReference>
<comment type="similarity">
    <text evidence="3">Belongs to the pectinesterase family.</text>
</comment>
<evidence type="ECO:0000259" key="12">
    <source>
        <dbReference type="Pfam" id="PF01095"/>
    </source>
</evidence>
<dbReference type="SUPFAM" id="SSF51126">
    <property type="entry name" value="Pectin lyase-like"/>
    <property type="match status" value="1"/>
</dbReference>
<proteinExistence type="inferred from homology"/>
<feature type="signal peptide" evidence="11">
    <location>
        <begin position="1"/>
        <end position="26"/>
    </location>
</feature>
<evidence type="ECO:0000256" key="11">
    <source>
        <dbReference type="SAM" id="SignalP"/>
    </source>
</evidence>
<dbReference type="FunFam" id="2.160.20.10:FF:000008">
    <property type="entry name" value="Pectinesterase"/>
    <property type="match status" value="1"/>
</dbReference>
<dbReference type="UniPathway" id="UPA00545">
    <property type="reaction ID" value="UER00823"/>
</dbReference>
<reference evidence="13 14" key="1">
    <citation type="submission" date="2018-06" db="EMBL/GenBank/DDBJ databases">
        <title>The Genome of Cuscuta australis (Dodder) Provides Insight into the Evolution of Plant Parasitism.</title>
        <authorList>
            <person name="Liu H."/>
        </authorList>
    </citation>
    <scope>NUCLEOTIDE SEQUENCE [LARGE SCALE GENOMIC DNA]</scope>
    <source>
        <strain evidence="14">cv. Yunnan</strain>
        <tissue evidence="13">Vines</tissue>
    </source>
</reference>
<organism evidence="13 14">
    <name type="scientific">Cuscuta australis</name>
    <dbReference type="NCBI Taxonomy" id="267555"/>
    <lineage>
        <taxon>Eukaryota</taxon>
        <taxon>Viridiplantae</taxon>
        <taxon>Streptophyta</taxon>
        <taxon>Embryophyta</taxon>
        <taxon>Tracheophyta</taxon>
        <taxon>Spermatophyta</taxon>
        <taxon>Magnoliopsida</taxon>
        <taxon>eudicotyledons</taxon>
        <taxon>Gunneridae</taxon>
        <taxon>Pentapetalae</taxon>
        <taxon>asterids</taxon>
        <taxon>lamiids</taxon>
        <taxon>Solanales</taxon>
        <taxon>Convolvulaceae</taxon>
        <taxon>Cuscuteae</taxon>
        <taxon>Cuscuta</taxon>
        <taxon>Cuscuta subgen. Grammica</taxon>
        <taxon>Cuscuta sect. Cleistogrammica</taxon>
    </lineage>
</organism>
<dbReference type="GO" id="GO:0042545">
    <property type="term" value="P:cell wall modification"/>
    <property type="evidence" value="ECO:0007669"/>
    <property type="project" value="InterPro"/>
</dbReference>
<evidence type="ECO:0000256" key="5">
    <source>
        <dbReference type="ARBA" id="ARBA00022512"/>
    </source>
</evidence>
<accession>A0A328EB63</accession>
<keyword evidence="7 11" id="KW-0732">Signal</keyword>
<dbReference type="InterPro" id="IPR011050">
    <property type="entry name" value="Pectin_lyase_fold/virulence"/>
</dbReference>
<dbReference type="GO" id="GO:0030599">
    <property type="term" value="F:pectinesterase activity"/>
    <property type="evidence" value="ECO:0007669"/>
    <property type="project" value="UniProtKB-EC"/>
</dbReference>
<protein>
    <recommendedName>
        <fullName evidence="4">pectinesterase</fullName>
        <ecNumber evidence="4">3.1.1.11</ecNumber>
    </recommendedName>
</protein>
<name>A0A328EB63_9ASTE</name>
<dbReference type="InterPro" id="IPR000070">
    <property type="entry name" value="Pectinesterase_cat"/>
</dbReference>
<comment type="caution">
    <text evidence="13">The sequence shown here is derived from an EMBL/GenBank/DDBJ whole genome shotgun (WGS) entry which is preliminary data.</text>
</comment>